<gene>
    <name evidence="1" type="ordered locus">MTR_2g012340</name>
</gene>
<sequence length="89" mass="10289">MTLMSYISITNNNTKVLPCKECIEALCAHLSNNDPILVEVCLRGLEHFLFDGKTKSFDIGVDIYAKMIENLRWFTKDKRLSKESQHKHC</sequence>
<dbReference type="Gene3D" id="1.25.10.10">
    <property type="entry name" value="Leucine-rich Repeat Variant"/>
    <property type="match status" value="1"/>
</dbReference>
<dbReference type="EMBL" id="CM001218">
    <property type="protein sequence ID" value="AES63701.1"/>
    <property type="molecule type" value="Genomic_DNA"/>
</dbReference>
<dbReference type="InterPro" id="IPR011989">
    <property type="entry name" value="ARM-like"/>
</dbReference>
<reference evidence="1 3" key="2">
    <citation type="journal article" date="2014" name="BMC Genomics">
        <title>An improved genome release (version Mt4.0) for the model legume Medicago truncatula.</title>
        <authorList>
            <person name="Tang H."/>
            <person name="Krishnakumar V."/>
            <person name="Bidwell S."/>
            <person name="Rosen B."/>
            <person name="Chan A."/>
            <person name="Zhou S."/>
            <person name="Gentzbittel L."/>
            <person name="Childs K.L."/>
            <person name="Yandell M."/>
            <person name="Gundlach H."/>
            <person name="Mayer K.F."/>
            <person name="Schwartz D.C."/>
            <person name="Town C.D."/>
        </authorList>
    </citation>
    <scope>GENOME REANNOTATION</scope>
    <source>
        <strain evidence="2 3">cv. Jemalong A17</strain>
    </source>
</reference>
<dbReference type="EnsemblPlants" id="AES63701">
    <property type="protein sequence ID" value="AES63701"/>
    <property type="gene ID" value="MTR_2g012340"/>
</dbReference>
<dbReference type="Proteomes" id="UP000002051">
    <property type="component" value="Chromosome 2"/>
</dbReference>
<keyword evidence="3" id="KW-1185">Reference proteome</keyword>
<reference evidence="1 3" key="1">
    <citation type="journal article" date="2011" name="Nature">
        <title>The Medicago genome provides insight into the evolution of rhizobial symbioses.</title>
        <authorList>
            <person name="Young N.D."/>
            <person name="Debelle F."/>
            <person name="Oldroyd G.E."/>
            <person name="Geurts R."/>
            <person name="Cannon S.B."/>
            <person name="Udvardi M.K."/>
            <person name="Benedito V.A."/>
            <person name="Mayer K.F."/>
            <person name="Gouzy J."/>
            <person name="Schoof H."/>
            <person name="Van de Peer Y."/>
            <person name="Proost S."/>
            <person name="Cook D.R."/>
            <person name="Meyers B.C."/>
            <person name="Spannagl M."/>
            <person name="Cheung F."/>
            <person name="De Mita S."/>
            <person name="Krishnakumar V."/>
            <person name="Gundlach H."/>
            <person name="Zhou S."/>
            <person name="Mudge J."/>
            <person name="Bharti A.K."/>
            <person name="Murray J.D."/>
            <person name="Naoumkina M.A."/>
            <person name="Rosen B."/>
            <person name="Silverstein K.A."/>
            <person name="Tang H."/>
            <person name="Rombauts S."/>
            <person name="Zhao P.X."/>
            <person name="Zhou P."/>
            <person name="Barbe V."/>
            <person name="Bardou P."/>
            <person name="Bechner M."/>
            <person name="Bellec A."/>
            <person name="Berger A."/>
            <person name="Berges H."/>
            <person name="Bidwell S."/>
            <person name="Bisseling T."/>
            <person name="Choisne N."/>
            <person name="Couloux A."/>
            <person name="Denny R."/>
            <person name="Deshpande S."/>
            <person name="Dai X."/>
            <person name="Doyle J.J."/>
            <person name="Dudez A.M."/>
            <person name="Farmer A.D."/>
            <person name="Fouteau S."/>
            <person name="Franken C."/>
            <person name="Gibelin C."/>
            <person name="Gish J."/>
            <person name="Goldstein S."/>
            <person name="Gonzalez A.J."/>
            <person name="Green P.J."/>
            <person name="Hallab A."/>
            <person name="Hartog M."/>
            <person name="Hua A."/>
            <person name="Humphray S.J."/>
            <person name="Jeong D.H."/>
            <person name="Jing Y."/>
            <person name="Jocker A."/>
            <person name="Kenton S.M."/>
            <person name="Kim D.J."/>
            <person name="Klee K."/>
            <person name="Lai H."/>
            <person name="Lang C."/>
            <person name="Lin S."/>
            <person name="Macmil S.L."/>
            <person name="Magdelenat G."/>
            <person name="Matthews L."/>
            <person name="McCorrison J."/>
            <person name="Monaghan E.L."/>
            <person name="Mun J.H."/>
            <person name="Najar F.Z."/>
            <person name="Nicholson C."/>
            <person name="Noirot C."/>
            <person name="O'Bleness M."/>
            <person name="Paule C.R."/>
            <person name="Poulain J."/>
            <person name="Prion F."/>
            <person name="Qin B."/>
            <person name="Qu C."/>
            <person name="Retzel E.F."/>
            <person name="Riddle C."/>
            <person name="Sallet E."/>
            <person name="Samain S."/>
            <person name="Samson N."/>
            <person name="Sanders I."/>
            <person name="Saurat O."/>
            <person name="Scarpelli C."/>
            <person name="Schiex T."/>
            <person name="Segurens B."/>
            <person name="Severin A.J."/>
            <person name="Sherrier D.J."/>
            <person name="Shi R."/>
            <person name="Sims S."/>
            <person name="Singer S.R."/>
            <person name="Sinharoy S."/>
            <person name="Sterck L."/>
            <person name="Viollet A."/>
            <person name="Wang B.B."/>
            <person name="Wang K."/>
            <person name="Wang M."/>
            <person name="Wang X."/>
            <person name="Warfsmann J."/>
            <person name="Weissenbach J."/>
            <person name="White D.D."/>
            <person name="White J.D."/>
            <person name="Wiley G.B."/>
            <person name="Wincker P."/>
            <person name="Xing Y."/>
            <person name="Yang L."/>
            <person name="Yao Z."/>
            <person name="Ying F."/>
            <person name="Zhai J."/>
            <person name="Zhou L."/>
            <person name="Zuber A."/>
            <person name="Denarie J."/>
            <person name="Dixon R.A."/>
            <person name="May G.D."/>
            <person name="Schwartz D.C."/>
            <person name="Rogers J."/>
            <person name="Quetier F."/>
            <person name="Town C.D."/>
            <person name="Roe B.A."/>
        </authorList>
    </citation>
    <scope>NUCLEOTIDE SEQUENCE [LARGE SCALE GENOMIC DNA]</scope>
    <source>
        <strain evidence="1">A17</strain>
        <strain evidence="2 3">cv. Jemalong A17</strain>
    </source>
</reference>
<dbReference type="AlphaFoldDB" id="G7ILE1"/>
<name>G7ILE1_MEDTR</name>
<reference evidence="2" key="3">
    <citation type="submission" date="2015-04" db="UniProtKB">
        <authorList>
            <consortium name="EnsemblPlants"/>
        </authorList>
    </citation>
    <scope>IDENTIFICATION</scope>
    <source>
        <strain evidence="2">cv. Jemalong A17</strain>
    </source>
</reference>
<proteinExistence type="predicted"/>
<dbReference type="PaxDb" id="3880-AES63701"/>
<accession>G7ILE1</accession>
<protein>
    <submittedName>
        <fullName evidence="1 2">Uncharacterized protein</fullName>
    </submittedName>
</protein>
<evidence type="ECO:0000313" key="3">
    <source>
        <dbReference type="Proteomes" id="UP000002051"/>
    </source>
</evidence>
<organism evidence="1 3">
    <name type="scientific">Medicago truncatula</name>
    <name type="common">Barrel medic</name>
    <name type="synonym">Medicago tribuloides</name>
    <dbReference type="NCBI Taxonomy" id="3880"/>
    <lineage>
        <taxon>Eukaryota</taxon>
        <taxon>Viridiplantae</taxon>
        <taxon>Streptophyta</taxon>
        <taxon>Embryophyta</taxon>
        <taxon>Tracheophyta</taxon>
        <taxon>Spermatophyta</taxon>
        <taxon>Magnoliopsida</taxon>
        <taxon>eudicotyledons</taxon>
        <taxon>Gunneridae</taxon>
        <taxon>Pentapetalae</taxon>
        <taxon>rosids</taxon>
        <taxon>fabids</taxon>
        <taxon>Fabales</taxon>
        <taxon>Fabaceae</taxon>
        <taxon>Papilionoideae</taxon>
        <taxon>50 kb inversion clade</taxon>
        <taxon>NPAAA clade</taxon>
        <taxon>Hologalegina</taxon>
        <taxon>IRL clade</taxon>
        <taxon>Trifolieae</taxon>
        <taxon>Medicago</taxon>
    </lineage>
</organism>
<evidence type="ECO:0000313" key="1">
    <source>
        <dbReference type="EMBL" id="AES63701.1"/>
    </source>
</evidence>
<dbReference type="HOGENOM" id="CLU_2458152_0_0_1"/>
<evidence type="ECO:0000313" key="2">
    <source>
        <dbReference type="EnsemblPlants" id="AES63701"/>
    </source>
</evidence>